<keyword evidence="6" id="KW-0418">Kinase</keyword>
<keyword evidence="4" id="KW-0808">Transferase</keyword>
<feature type="domain" description="PAC" evidence="15">
    <location>
        <begin position="462"/>
        <end position="513"/>
    </location>
</feature>
<dbReference type="Pfam" id="PF02518">
    <property type="entry name" value="HATPase_c"/>
    <property type="match status" value="1"/>
</dbReference>
<dbReference type="Pfam" id="PF00072">
    <property type="entry name" value="Response_reg"/>
    <property type="match status" value="1"/>
</dbReference>
<dbReference type="InterPro" id="IPR000014">
    <property type="entry name" value="PAS"/>
</dbReference>
<evidence type="ECO:0000259" key="14">
    <source>
        <dbReference type="PROSITE" id="PS50112"/>
    </source>
</evidence>
<evidence type="ECO:0000256" key="8">
    <source>
        <dbReference type="ARBA" id="ARBA00023012"/>
    </source>
</evidence>
<dbReference type="SMART" id="SM00448">
    <property type="entry name" value="REC"/>
    <property type="match status" value="1"/>
</dbReference>
<dbReference type="SMART" id="SM00086">
    <property type="entry name" value="PAC"/>
    <property type="match status" value="3"/>
</dbReference>
<dbReference type="CDD" id="cd00082">
    <property type="entry name" value="HisKA"/>
    <property type="match status" value="1"/>
</dbReference>
<feature type="transmembrane region" description="Helical" evidence="11">
    <location>
        <begin position="21"/>
        <end position="44"/>
    </location>
</feature>
<dbReference type="Gene3D" id="1.10.287.130">
    <property type="match status" value="1"/>
</dbReference>
<dbReference type="InterPro" id="IPR011006">
    <property type="entry name" value="CheY-like_superfamily"/>
</dbReference>
<dbReference type="NCBIfam" id="TIGR00229">
    <property type="entry name" value="sensory_box"/>
    <property type="match status" value="3"/>
</dbReference>
<dbReference type="CDD" id="cd00130">
    <property type="entry name" value="PAS"/>
    <property type="match status" value="3"/>
</dbReference>
<reference evidence="16" key="1">
    <citation type="submission" date="2020-07" db="EMBL/GenBank/DDBJ databases">
        <title>Huge and variable diversity of episymbiotic CPR bacteria and DPANN archaea in groundwater ecosystems.</title>
        <authorList>
            <person name="He C.Y."/>
            <person name="Keren R."/>
            <person name="Whittaker M."/>
            <person name="Farag I.F."/>
            <person name="Doudna J."/>
            <person name="Cate J.H.D."/>
            <person name="Banfield J.F."/>
        </authorList>
    </citation>
    <scope>NUCLEOTIDE SEQUENCE</scope>
    <source>
        <strain evidence="16">NC_groundwater_1664_Pr3_B-0.1um_52_9</strain>
    </source>
</reference>
<dbReference type="EMBL" id="JACRDE010000202">
    <property type="protein sequence ID" value="MBI5249287.1"/>
    <property type="molecule type" value="Genomic_DNA"/>
</dbReference>
<dbReference type="Pfam" id="PF00989">
    <property type="entry name" value="PAS"/>
    <property type="match status" value="1"/>
</dbReference>
<dbReference type="PROSITE" id="PS50109">
    <property type="entry name" value="HIS_KIN"/>
    <property type="match status" value="1"/>
</dbReference>
<keyword evidence="11" id="KW-0812">Transmembrane</keyword>
<evidence type="ECO:0000256" key="3">
    <source>
        <dbReference type="ARBA" id="ARBA00022553"/>
    </source>
</evidence>
<dbReference type="PANTHER" id="PTHR43065">
    <property type="entry name" value="SENSOR HISTIDINE KINASE"/>
    <property type="match status" value="1"/>
</dbReference>
<dbReference type="SMART" id="SM00388">
    <property type="entry name" value="HisKA"/>
    <property type="match status" value="1"/>
</dbReference>
<dbReference type="InterPro" id="IPR003594">
    <property type="entry name" value="HATPase_dom"/>
</dbReference>
<dbReference type="InterPro" id="IPR036097">
    <property type="entry name" value="HisK_dim/P_sf"/>
</dbReference>
<dbReference type="InterPro" id="IPR013655">
    <property type="entry name" value="PAS_fold_3"/>
</dbReference>
<dbReference type="Proteomes" id="UP000807825">
    <property type="component" value="Unassembled WGS sequence"/>
</dbReference>
<evidence type="ECO:0000256" key="9">
    <source>
        <dbReference type="PROSITE-ProRule" id="PRU00169"/>
    </source>
</evidence>
<dbReference type="SUPFAM" id="SSF55874">
    <property type="entry name" value="ATPase domain of HSP90 chaperone/DNA topoisomerase II/histidine kinase"/>
    <property type="match status" value="1"/>
</dbReference>
<name>A0A9D6V0T5_9BACT</name>
<dbReference type="Gene3D" id="3.30.565.10">
    <property type="entry name" value="Histidine kinase-like ATPase, C-terminal domain"/>
    <property type="match status" value="1"/>
</dbReference>
<feature type="domain" description="PAC" evidence="15">
    <location>
        <begin position="590"/>
        <end position="643"/>
    </location>
</feature>
<dbReference type="Pfam" id="PF08447">
    <property type="entry name" value="PAS_3"/>
    <property type="match status" value="1"/>
</dbReference>
<feature type="coiled-coil region" evidence="10">
    <location>
        <begin position="344"/>
        <end position="378"/>
    </location>
</feature>
<evidence type="ECO:0000313" key="17">
    <source>
        <dbReference type="Proteomes" id="UP000807825"/>
    </source>
</evidence>
<keyword evidence="5" id="KW-0547">Nucleotide-binding</keyword>
<keyword evidence="3 9" id="KW-0597">Phosphoprotein</keyword>
<evidence type="ECO:0000256" key="1">
    <source>
        <dbReference type="ARBA" id="ARBA00000085"/>
    </source>
</evidence>
<feature type="domain" description="PAS" evidence="14">
    <location>
        <begin position="640"/>
        <end position="710"/>
    </location>
</feature>
<proteinExistence type="predicted"/>
<dbReference type="SMART" id="SM00091">
    <property type="entry name" value="PAS"/>
    <property type="match status" value="3"/>
</dbReference>
<dbReference type="Pfam" id="PF13426">
    <property type="entry name" value="PAS_9"/>
    <property type="match status" value="1"/>
</dbReference>
<evidence type="ECO:0000256" key="5">
    <source>
        <dbReference type="ARBA" id="ARBA00022741"/>
    </source>
</evidence>
<keyword evidence="10" id="KW-0175">Coiled coil</keyword>
<evidence type="ECO:0000256" key="11">
    <source>
        <dbReference type="SAM" id="Phobius"/>
    </source>
</evidence>
<dbReference type="InterPro" id="IPR004358">
    <property type="entry name" value="Sig_transdc_His_kin-like_C"/>
</dbReference>
<evidence type="ECO:0000259" key="15">
    <source>
        <dbReference type="PROSITE" id="PS50113"/>
    </source>
</evidence>
<dbReference type="InterPro" id="IPR001789">
    <property type="entry name" value="Sig_transdc_resp-reg_receiver"/>
</dbReference>
<evidence type="ECO:0000256" key="7">
    <source>
        <dbReference type="ARBA" id="ARBA00022840"/>
    </source>
</evidence>
<dbReference type="InterPro" id="IPR000700">
    <property type="entry name" value="PAS-assoc_C"/>
</dbReference>
<sequence length="1140" mass="128043">MKGATLMRTRAQSLFITGREFLRSFWVLCVILLVIVCSTAYILIQLYSTSSLLVASNRKSFVQRAQTGTAILEDFFAQRVREIERLSHSQVLKSYYENKALGMSLEYGLAVSLATLNGEFETFKNTASVDGRPLFRRIVFFDSEEGRVIAQSESSPSFGGKRDTLIESMAQNFHKGPLYVTRTHDGRCQLFLLRRFDYKGRIKGTLVMELDLERVGEKTPFRNFEDKNDFSGLVDSHGVLISSFPSFVGKNIVDVLGVSLEAFKGAQVLEAAKPAQEIGLDSFVIAGDKVLDTGFTFIQVGPLSRYAAGPSWILWAGVFLAWTSGSLLMLFLIFKGFDERHRMYGELLEAHENLELRVEERTRELAQANRRLTEEIAERIQTEDSLRLSEARFREIYDNAPVMMHSINPDGTIRNVNQKWLTEMGFDRDEVEGYGIDNFMTSESVKALLDILPTFWRDGKVSNLRYQYVKKDGTAIDVLLDSVVVHDTVWGKVSLSTVRDVTQIRRAEEQLRESRERLELALRGADLGWWDRNLLTNEVVRNPRWAEMLGYSFEEIQASGDFWRNLIHPEDLHRVIEAFNGHIEGRTGFYESEHRLRTKSGHWKWILDRGQVVERNEYGQALRFTGTHLDIDKRKKAEIVQKRLATAVEQAAEAIVIVDARGKVEYVNPAFERITGYTRDEVLGSKPGLLTSEGNDAAFLDELQNTLAAGECWGGRLVKNRKDGSVYQEEVTISPVRDSLGRVLNYVIVKRDISKEISLQQQLLHAQKMEAVGTLAGGVAHDFNNLLQVTLGFSELLLQEKSEQDPEYADLLKIFHSARSGAELVQRLLTFSRKVEPKPLPLDLNIQIAQVEKLISRTIPKMIDIRLDLSGDLARIYADPTQVEQVLMNLAVNARDAMPGGGKLALATRNISLDQEYCKIHVGVHPGEYVLLTVSDTGHGMEAVTLEHIFEPFYTTKELGRGTGLGLAVVYGIIKQHGGHITCDSEAGKGSTFNVYFPAIEAHVGLDVETSGEFPAFGTETILLVDDEEFVRDLGESILSKAGYTVLTAADGLKAHDLFCEKGERISMVILDLIMPEMGGRDCLAELLRIDPKVKVLIASGHAATESTKECIEHGAKGFIAKPFRLKELLRQVRKILDET</sequence>
<feature type="domain" description="PAS" evidence="14">
    <location>
        <begin position="389"/>
        <end position="459"/>
    </location>
</feature>
<dbReference type="InterPro" id="IPR013767">
    <property type="entry name" value="PAS_fold"/>
</dbReference>
<feature type="modified residue" description="4-aspartylphosphate" evidence="9">
    <location>
        <position position="1072"/>
    </location>
</feature>
<dbReference type="InterPro" id="IPR005467">
    <property type="entry name" value="His_kinase_dom"/>
</dbReference>
<dbReference type="Gene3D" id="3.40.50.2300">
    <property type="match status" value="1"/>
</dbReference>
<dbReference type="PROSITE" id="PS50112">
    <property type="entry name" value="PAS"/>
    <property type="match status" value="3"/>
</dbReference>
<dbReference type="Gene3D" id="3.30.450.20">
    <property type="entry name" value="PAS domain"/>
    <property type="match status" value="3"/>
</dbReference>
<comment type="caution">
    <text evidence="16">The sequence shown here is derived from an EMBL/GenBank/DDBJ whole genome shotgun (WGS) entry which is preliminary data.</text>
</comment>
<keyword evidence="7" id="KW-0067">ATP-binding</keyword>
<dbReference type="PANTHER" id="PTHR43065:SF46">
    <property type="entry name" value="C4-DICARBOXYLATE TRANSPORT SENSOR PROTEIN DCTB"/>
    <property type="match status" value="1"/>
</dbReference>
<dbReference type="InterPro" id="IPR003661">
    <property type="entry name" value="HisK_dim/P_dom"/>
</dbReference>
<dbReference type="InterPro" id="IPR001610">
    <property type="entry name" value="PAC"/>
</dbReference>
<organism evidence="16 17">
    <name type="scientific">Desulfomonile tiedjei</name>
    <dbReference type="NCBI Taxonomy" id="2358"/>
    <lineage>
        <taxon>Bacteria</taxon>
        <taxon>Pseudomonadati</taxon>
        <taxon>Thermodesulfobacteriota</taxon>
        <taxon>Desulfomonilia</taxon>
        <taxon>Desulfomonilales</taxon>
        <taxon>Desulfomonilaceae</taxon>
        <taxon>Desulfomonile</taxon>
    </lineage>
</organism>
<dbReference type="GO" id="GO:0005524">
    <property type="term" value="F:ATP binding"/>
    <property type="evidence" value="ECO:0007669"/>
    <property type="project" value="UniProtKB-KW"/>
</dbReference>
<dbReference type="SUPFAM" id="SSF47384">
    <property type="entry name" value="Homodimeric domain of signal transducing histidine kinase"/>
    <property type="match status" value="1"/>
</dbReference>
<dbReference type="PRINTS" id="PR00344">
    <property type="entry name" value="BCTRLSENSOR"/>
</dbReference>
<accession>A0A9D6V0T5</accession>
<evidence type="ECO:0000259" key="12">
    <source>
        <dbReference type="PROSITE" id="PS50109"/>
    </source>
</evidence>
<dbReference type="GO" id="GO:0000155">
    <property type="term" value="F:phosphorelay sensor kinase activity"/>
    <property type="evidence" value="ECO:0007669"/>
    <property type="project" value="InterPro"/>
</dbReference>
<comment type="catalytic activity">
    <reaction evidence="1">
        <text>ATP + protein L-histidine = ADP + protein N-phospho-L-histidine.</text>
        <dbReference type="EC" id="2.7.13.3"/>
    </reaction>
</comment>
<keyword evidence="11" id="KW-0472">Membrane</keyword>
<evidence type="ECO:0000256" key="4">
    <source>
        <dbReference type="ARBA" id="ARBA00022679"/>
    </source>
</evidence>
<dbReference type="SMART" id="SM00387">
    <property type="entry name" value="HATPase_c"/>
    <property type="match status" value="1"/>
</dbReference>
<evidence type="ECO:0000256" key="10">
    <source>
        <dbReference type="SAM" id="Coils"/>
    </source>
</evidence>
<dbReference type="GO" id="GO:0006355">
    <property type="term" value="P:regulation of DNA-templated transcription"/>
    <property type="evidence" value="ECO:0007669"/>
    <property type="project" value="InterPro"/>
</dbReference>
<evidence type="ECO:0000256" key="6">
    <source>
        <dbReference type="ARBA" id="ARBA00022777"/>
    </source>
</evidence>
<protein>
    <recommendedName>
        <fullName evidence="2">histidine kinase</fullName>
        <ecNumber evidence="2">2.7.13.3</ecNumber>
    </recommendedName>
</protein>
<keyword evidence="8" id="KW-0902">Two-component regulatory system</keyword>
<dbReference type="PROSITE" id="PS50110">
    <property type="entry name" value="RESPONSE_REGULATORY"/>
    <property type="match status" value="1"/>
</dbReference>
<evidence type="ECO:0000313" key="16">
    <source>
        <dbReference type="EMBL" id="MBI5249287.1"/>
    </source>
</evidence>
<dbReference type="SUPFAM" id="SSF52172">
    <property type="entry name" value="CheY-like"/>
    <property type="match status" value="1"/>
</dbReference>
<gene>
    <name evidence="16" type="ORF">HY912_07315</name>
</gene>
<feature type="domain" description="PAS" evidence="14">
    <location>
        <begin position="542"/>
        <end position="586"/>
    </location>
</feature>
<evidence type="ECO:0000259" key="13">
    <source>
        <dbReference type="PROSITE" id="PS50110"/>
    </source>
</evidence>
<dbReference type="EC" id="2.7.13.3" evidence="2"/>
<dbReference type="InterPro" id="IPR035965">
    <property type="entry name" value="PAS-like_dom_sf"/>
</dbReference>
<dbReference type="InterPro" id="IPR036890">
    <property type="entry name" value="HATPase_C_sf"/>
</dbReference>
<dbReference type="PROSITE" id="PS50113">
    <property type="entry name" value="PAC"/>
    <property type="match status" value="3"/>
</dbReference>
<dbReference type="AlphaFoldDB" id="A0A9D6V0T5"/>
<keyword evidence="11" id="KW-1133">Transmembrane helix</keyword>
<feature type="domain" description="Response regulatory" evidence="13">
    <location>
        <begin position="1021"/>
        <end position="1137"/>
    </location>
</feature>
<feature type="domain" description="Histidine kinase" evidence="12">
    <location>
        <begin position="778"/>
        <end position="1001"/>
    </location>
</feature>
<evidence type="ECO:0000256" key="2">
    <source>
        <dbReference type="ARBA" id="ARBA00012438"/>
    </source>
</evidence>
<feature type="domain" description="PAC" evidence="15">
    <location>
        <begin position="711"/>
        <end position="765"/>
    </location>
</feature>
<dbReference type="SUPFAM" id="SSF55785">
    <property type="entry name" value="PYP-like sensor domain (PAS domain)"/>
    <property type="match status" value="3"/>
</dbReference>